<name>A0A1H7XIX0_9BACI</name>
<feature type="region of interest" description="Disordered" evidence="1">
    <location>
        <begin position="158"/>
        <end position="210"/>
    </location>
</feature>
<dbReference type="AlphaFoldDB" id="A0A1H7XIX0"/>
<feature type="compositionally biased region" description="Acidic residues" evidence="1">
    <location>
        <begin position="185"/>
        <end position="195"/>
    </location>
</feature>
<dbReference type="OrthoDB" id="2971140at2"/>
<evidence type="ECO:0000256" key="1">
    <source>
        <dbReference type="SAM" id="MobiDB-lite"/>
    </source>
</evidence>
<keyword evidence="4" id="KW-1185">Reference proteome</keyword>
<evidence type="ECO:0000313" key="3">
    <source>
        <dbReference type="EMBL" id="SEM33158.1"/>
    </source>
</evidence>
<dbReference type="EMBL" id="FOBW01000002">
    <property type="protein sequence ID" value="SEM33158.1"/>
    <property type="molecule type" value="Genomic_DNA"/>
</dbReference>
<feature type="compositionally biased region" description="Polar residues" evidence="1">
    <location>
        <begin position="167"/>
        <end position="176"/>
    </location>
</feature>
<accession>A0A1H7XIX0</accession>
<evidence type="ECO:0000313" key="4">
    <source>
        <dbReference type="Proteomes" id="UP000198553"/>
    </source>
</evidence>
<feature type="transmembrane region" description="Helical" evidence="2">
    <location>
        <begin position="20"/>
        <end position="38"/>
    </location>
</feature>
<organism evidence="3 4">
    <name type="scientific">Mesobacillus persicus</name>
    <dbReference type="NCBI Taxonomy" id="930146"/>
    <lineage>
        <taxon>Bacteria</taxon>
        <taxon>Bacillati</taxon>
        <taxon>Bacillota</taxon>
        <taxon>Bacilli</taxon>
        <taxon>Bacillales</taxon>
        <taxon>Bacillaceae</taxon>
        <taxon>Mesobacillus</taxon>
    </lineage>
</organism>
<proteinExistence type="predicted"/>
<sequence length="249" mass="27627">MLVEINLLPKKEKKNIKMIAILLTALFLIVVTGSYLLFQGKNYNREIATLDNQISTTQQIAQLEQAKVMDGQVSNSVAVLESAVVWASEDRLKTVPIIEHVIALLPNRGFIQTISYSEIGSVDMTVQFDTSKEAAYYLKTLIDSEWFADVKLSSVSANQLESEESTNQDGQQTTESTDAEKQESTDSDSQDEDTEATSTEQTVVKQKNDANNKIVPRYIGQYQLTLSRDFINAQQNNASKVASSEGGEE</sequence>
<reference evidence="4" key="1">
    <citation type="submission" date="2016-10" db="EMBL/GenBank/DDBJ databases">
        <authorList>
            <person name="Varghese N."/>
            <person name="Submissions S."/>
        </authorList>
    </citation>
    <scope>NUCLEOTIDE SEQUENCE [LARGE SCALE GENOMIC DNA]</scope>
    <source>
        <strain evidence="4">B48,IBRC-M 10115,DSM 25386,CECT 8001</strain>
    </source>
</reference>
<gene>
    <name evidence="3" type="ORF">SAMN05192533_102210</name>
</gene>
<dbReference type="RefSeq" id="WP_090741268.1">
    <property type="nucleotide sequence ID" value="NZ_FOBW01000002.1"/>
</dbReference>
<keyword evidence="2" id="KW-0812">Transmembrane</keyword>
<protein>
    <submittedName>
        <fullName evidence="3">Type IV pilus assembly protein PilN</fullName>
    </submittedName>
</protein>
<dbReference type="Proteomes" id="UP000198553">
    <property type="component" value="Unassembled WGS sequence"/>
</dbReference>
<keyword evidence="2" id="KW-1133">Transmembrane helix</keyword>
<dbReference type="STRING" id="930146.SAMN05192533_102210"/>
<keyword evidence="2" id="KW-0472">Membrane</keyword>
<evidence type="ECO:0000256" key="2">
    <source>
        <dbReference type="SAM" id="Phobius"/>
    </source>
</evidence>